<dbReference type="PANTHER" id="PTHR30487:SF0">
    <property type="entry name" value="PREPILIN LEADER PEPTIDASE_N-METHYLTRANSFERASE-RELATED"/>
    <property type="match status" value="1"/>
</dbReference>
<feature type="transmembrane region" description="Helical" evidence="3">
    <location>
        <begin position="138"/>
        <end position="161"/>
    </location>
</feature>
<dbReference type="PANTHER" id="PTHR30487">
    <property type="entry name" value="TYPE 4 PREPILIN-LIKE PROTEINS LEADER PEPTIDE-PROCESSING ENZYME"/>
    <property type="match status" value="1"/>
</dbReference>
<dbReference type="Gene3D" id="1.20.120.1220">
    <property type="match status" value="1"/>
</dbReference>
<keyword evidence="3" id="KW-1133">Transmembrane helix</keyword>
<name>A0A7C5R4T9_9PROT</name>
<proteinExistence type="inferred from homology"/>
<keyword evidence="3" id="KW-0472">Membrane</keyword>
<dbReference type="Proteomes" id="UP000885830">
    <property type="component" value="Unassembled WGS sequence"/>
</dbReference>
<dbReference type="InterPro" id="IPR050882">
    <property type="entry name" value="Prepilin_peptidase/N-MTase"/>
</dbReference>
<gene>
    <name evidence="5" type="ORF">ENJ42_08415</name>
</gene>
<dbReference type="Pfam" id="PF01478">
    <property type="entry name" value="Peptidase_A24"/>
    <property type="match status" value="1"/>
</dbReference>
<dbReference type="GO" id="GO:0005886">
    <property type="term" value="C:plasma membrane"/>
    <property type="evidence" value="ECO:0007669"/>
    <property type="project" value="TreeGrafter"/>
</dbReference>
<dbReference type="InterPro" id="IPR014032">
    <property type="entry name" value="Peptidase_A24A_bac"/>
</dbReference>
<feature type="domain" description="Prepilin type IV endopeptidase peptidase" evidence="4">
    <location>
        <begin position="17"/>
        <end position="125"/>
    </location>
</feature>
<dbReference type="GO" id="GO:0006465">
    <property type="term" value="P:signal peptide processing"/>
    <property type="evidence" value="ECO:0007669"/>
    <property type="project" value="TreeGrafter"/>
</dbReference>
<accession>A0A7C5R4T9</accession>
<comment type="caution">
    <text evidence="5">The sequence shown here is derived from an EMBL/GenBank/DDBJ whole genome shotgun (WGS) entry which is preliminary data.</text>
</comment>
<protein>
    <submittedName>
        <fullName evidence="5">Prepilin peptidase</fullName>
    </submittedName>
</protein>
<evidence type="ECO:0000256" key="3">
    <source>
        <dbReference type="SAM" id="Phobius"/>
    </source>
</evidence>
<dbReference type="EMBL" id="DRMJ01000438">
    <property type="protein sequence ID" value="HHL43626.1"/>
    <property type="molecule type" value="Genomic_DNA"/>
</dbReference>
<evidence type="ECO:0000256" key="2">
    <source>
        <dbReference type="RuleBase" id="RU003793"/>
    </source>
</evidence>
<evidence type="ECO:0000256" key="1">
    <source>
        <dbReference type="ARBA" id="ARBA00005801"/>
    </source>
</evidence>
<reference evidence="5" key="1">
    <citation type="journal article" date="2020" name="mSystems">
        <title>Genome- and Community-Level Interaction Insights into Carbon Utilization and Element Cycling Functions of Hydrothermarchaeota in Hydrothermal Sediment.</title>
        <authorList>
            <person name="Zhou Z."/>
            <person name="Liu Y."/>
            <person name="Xu W."/>
            <person name="Pan J."/>
            <person name="Luo Z.H."/>
            <person name="Li M."/>
        </authorList>
    </citation>
    <scope>NUCLEOTIDE SEQUENCE [LARGE SCALE GENOMIC DNA]</scope>
    <source>
        <strain evidence="5">HyVt-485</strain>
    </source>
</reference>
<keyword evidence="3" id="KW-0812">Transmembrane</keyword>
<dbReference type="GO" id="GO:0004190">
    <property type="term" value="F:aspartic-type endopeptidase activity"/>
    <property type="evidence" value="ECO:0007669"/>
    <property type="project" value="InterPro"/>
</dbReference>
<dbReference type="PRINTS" id="PR00864">
    <property type="entry name" value="PREPILNPTASE"/>
</dbReference>
<feature type="transmembrane region" description="Helical" evidence="3">
    <location>
        <begin position="101"/>
        <end position="126"/>
    </location>
</feature>
<evidence type="ECO:0000259" key="4">
    <source>
        <dbReference type="Pfam" id="PF01478"/>
    </source>
</evidence>
<organism evidence="5">
    <name type="scientific">Hellea balneolensis</name>
    <dbReference type="NCBI Taxonomy" id="287478"/>
    <lineage>
        <taxon>Bacteria</taxon>
        <taxon>Pseudomonadati</taxon>
        <taxon>Pseudomonadota</taxon>
        <taxon>Alphaproteobacteria</taxon>
        <taxon>Maricaulales</taxon>
        <taxon>Robiginitomaculaceae</taxon>
        <taxon>Hellea</taxon>
    </lineage>
</organism>
<feature type="transmembrane region" description="Helical" evidence="3">
    <location>
        <begin position="62"/>
        <end position="80"/>
    </location>
</feature>
<sequence>MTAVLPPSPLYIMGANILLFVTLCVLSWIDLKTFRLPDVLTLPLTGLGILVNGLLWGHWLPAVIGALAGYIFFLAIELSFKKIRGQDGLGRGDAKLLAAGGAWCTWSALPYIILMASVLGIIAAIFSGKMKTPTMSHIAFGPYLAIGIFTVWVAIRAGYIIPL</sequence>
<comment type="similarity">
    <text evidence="1 2">Belongs to the peptidase A24 family.</text>
</comment>
<dbReference type="AlphaFoldDB" id="A0A7C5R4T9"/>
<dbReference type="InterPro" id="IPR000045">
    <property type="entry name" value="Prepilin_IV_endopep_pep"/>
</dbReference>
<evidence type="ECO:0000313" key="5">
    <source>
        <dbReference type="EMBL" id="HHL43626.1"/>
    </source>
</evidence>
<feature type="transmembrane region" description="Helical" evidence="3">
    <location>
        <begin position="12"/>
        <end position="29"/>
    </location>
</feature>